<evidence type="ECO:0000313" key="2">
    <source>
        <dbReference type="Proteomes" id="UP001205185"/>
    </source>
</evidence>
<protein>
    <submittedName>
        <fullName evidence="1">Uncharacterized protein</fullName>
    </submittedName>
</protein>
<organism evidence="1 2">
    <name type="scientific">Actinokineospora diospyrosa</name>
    <dbReference type="NCBI Taxonomy" id="103728"/>
    <lineage>
        <taxon>Bacteria</taxon>
        <taxon>Bacillati</taxon>
        <taxon>Actinomycetota</taxon>
        <taxon>Actinomycetes</taxon>
        <taxon>Pseudonocardiales</taxon>
        <taxon>Pseudonocardiaceae</taxon>
        <taxon>Actinokineospora</taxon>
    </lineage>
</organism>
<evidence type="ECO:0000313" key="1">
    <source>
        <dbReference type="EMBL" id="MCP2274132.1"/>
    </source>
</evidence>
<keyword evidence="2" id="KW-1185">Reference proteome</keyword>
<accession>A0ABT1IN82</accession>
<name>A0ABT1IN82_9PSEU</name>
<dbReference type="EMBL" id="JAMTCO010000021">
    <property type="protein sequence ID" value="MCP2274132.1"/>
    <property type="molecule type" value="Genomic_DNA"/>
</dbReference>
<gene>
    <name evidence="1" type="ORF">LV75_006666</name>
</gene>
<comment type="caution">
    <text evidence="1">The sequence shown here is derived from an EMBL/GenBank/DDBJ whole genome shotgun (WGS) entry which is preliminary data.</text>
</comment>
<sequence length="83" mass="8469">MTDEGEWTDMGDGDFVDRVRTSAWLATPAVTFGVRAAALAGLVITAGAATAVAFGAFDDPTAITTNWPGSTTCCGNRPDSITG</sequence>
<proteinExistence type="predicted"/>
<dbReference type="Proteomes" id="UP001205185">
    <property type="component" value="Unassembled WGS sequence"/>
</dbReference>
<reference evidence="1 2" key="1">
    <citation type="submission" date="2022-06" db="EMBL/GenBank/DDBJ databases">
        <title>Genomic Encyclopedia of Archaeal and Bacterial Type Strains, Phase II (KMG-II): from individual species to whole genera.</title>
        <authorList>
            <person name="Goeker M."/>
        </authorList>
    </citation>
    <scope>NUCLEOTIDE SEQUENCE [LARGE SCALE GENOMIC DNA]</scope>
    <source>
        <strain evidence="1 2">DSM 44255</strain>
    </source>
</reference>